<organism evidence="2 3">
    <name type="scientific">Candidatus Wildermuthbacteria bacterium RIFCSPLOWO2_02_FULL_47_9c</name>
    <dbReference type="NCBI Taxonomy" id="1802466"/>
    <lineage>
        <taxon>Bacteria</taxon>
        <taxon>Candidatus Wildermuthiibacteriota</taxon>
    </lineage>
</organism>
<reference evidence="2 3" key="1">
    <citation type="journal article" date="2016" name="Nat. Commun.">
        <title>Thousands of microbial genomes shed light on interconnected biogeochemical processes in an aquifer system.</title>
        <authorList>
            <person name="Anantharaman K."/>
            <person name="Brown C.T."/>
            <person name="Hug L.A."/>
            <person name="Sharon I."/>
            <person name="Castelle C.J."/>
            <person name="Probst A.J."/>
            <person name="Thomas B.C."/>
            <person name="Singh A."/>
            <person name="Wilkins M.J."/>
            <person name="Karaoz U."/>
            <person name="Brodie E.L."/>
            <person name="Williams K.H."/>
            <person name="Hubbard S.S."/>
            <person name="Banfield J.F."/>
        </authorList>
    </citation>
    <scope>NUCLEOTIDE SEQUENCE [LARGE SCALE GENOMIC DNA]</scope>
</reference>
<proteinExistence type="predicted"/>
<dbReference type="EMBL" id="MHUL01000036">
    <property type="protein sequence ID" value="OHA76308.1"/>
    <property type="molecule type" value="Genomic_DNA"/>
</dbReference>
<accession>A0A1G2RV43</accession>
<dbReference type="Proteomes" id="UP000178222">
    <property type="component" value="Unassembled WGS sequence"/>
</dbReference>
<comment type="caution">
    <text evidence="2">The sequence shown here is derived from an EMBL/GenBank/DDBJ whole genome shotgun (WGS) entry which is preliminary data.</text>
</comment>
<protein>
    <recommendedName>
        <fullName evidence="4">Type 4 fimbrial biogenesis protein PilX N-terminal domain-containing protein</fullName>
    </recommendedName>
</protein>
<evidence type="ECO:0008006" key="4">
    <source>
        <dbReference type="Google" id="ProtNLM"/>
    </source>
</evidence>
<dbReference type="AlphaFoldDB" id="A0A1G2RV43"/>
<name>A0A1G2RV43_9BACT</name>
<keyword evidence="1" id="KW-1133">Transmembrane helix</keyword>
<evidence type="ECO:0000256" key="1">
    <source>
        <dbReference type="SAM" id="Phobius"/>
    </source>
</evidence>
<sequence length="435" mass="45082">MNKMLKKMRERGFVGLYLAVVVLVLMLGIITSIAFGVLAQQRIIKNTVQSARAYAAAESGLEDGLLRLHNSLTLPGAYPYSLEVGSAQAQITISPLFFGSRTVTSSGNSLGRVRIAEAVYEIKATDAEFFFGAHVGEGGLELGNQSDVLGNVFSNGDVSLGNNAGIGTIFGGISGSVEIAKVGGRLYCTAGCGGASPPFVNGNATVDICEEVLIVNDLNANTSNGCGAIDTPLGAPPASIPLPFDDPALIQGWKDTAAAGGTITGDYTVPAFTTVSLGRKKITGNLLVDNGATLVVTGTLWVVGNIDVKNDADVHLDAGYGSTSGIIVADGKILLDNNSVSSGSGQAGSYLMYLSTSTDAGSEAIALKNNAQADILYTNNSTILIDNNARLREVAGYGIRLGNNARLVYEIGLQNVTFVNGTGGGWEVTSWKEIE</sequence>
<evidence type="ECO:0000313" key="2">
    <source>
        <dbReference type="EMBL" id="OHA76308.1"/>
    </source>
</evidence>
<evidence type="ECO:0000313" key="3">
    <source>
        <dbReference type="Proteomes" id="UP000178222"/>
    </source>
</evidence>
<keyword evidence="1" id="KW-0812">Transmembrane</keyword>
<feature type="transmembrane region" description="Helical" evidence="1">
    <location>
        <begin position="12"/>
        <end position="39"/>
    </location>
</feature>
<gene>
    <name evidence="2" type="ORF">A3J30_01165</name>
</gene>
<keyword evidence="1" id="KW-0472">Membrane</keyword>